<dbReference type="NCBIfam" id="TIGR01200">
    <property type="entry name" value="GLPGLI"/>
    <property type="match status" value="1"/>
</dbReference>
<evidence type="ECO:0000313" key="2">
    <source>
        <dbReference type="EMBL" id="WYW56455.1"/>
    </source>
</evidence>
<keyword evidence="3" id="KW-1185">Reference proteome</keyword>
<name>A0ABZ2TTL2_9FLAO</name>
<keyword evidence="1" id="KW-0732">Signal</keyword>
<proteinExistence type="predicted"/>
<reference evidence="2 3" key="1">
    <citation type="submission" date="2024-03" db="EMBL/GenBank/DDBJ databases">
        <authorList>
            <person name="Cao K."/>
        </authorList>
    </citation>
    <scope>NUCLEOTIDE SEQUENCE [LARGE SCALE GENOMIC DNA]</scope>
    <source>
        <strain evidence="2 3">MCCC 1K00696</strain>
    </source>
</reference>
<organism evidence="2 3">
    <name type="scientific">Polaribacter marinaquae</name>
    <dbReference type="NCBI Taxonomy" id="1642819"/>
    <lineage>
        <taxon>Bacteria</taxon>
        <taxon>Pseudomonadati</taxon>
        <taxon>Bacteroidota</taxon>
        <taxon>Flavobacteriia</taxon>
        <taxon>Flavobacteriales</taxon>
        <taxon>Flavobacteriaceae</taxon>
    </lineage>
</organism>
<feature type="signal peptide" evidence="1">
    <location>
        <begin position="1"/>
        <end position="20"/>
    </location>
</feature>
<evidence type="ECO:0000256" key="1">
    <source>
        <dbReference type="SAM" id="SignalP"/>
    </source>
</evidence>
<accession>A0ABZ2TTL2</accession>
<protein>
    <submittedName>
        <fullName evidence="2">GLPGLI family protein</fullName>
    </submittedName>
</protein>
<evidence type="ECO:0000313" key="3">
    <source>
        <dbReference type="Proteomes" id="UP001491088"/>
    </source>
</evidence>
<dbReference type="RefSeq" id="WP_340934283.1">
    <property type="nucleotide sequence ID" value="NZ_CP150496.1"/>
</dbReference>
<dbReference type="EMBL" id="CP150496">
    <property type="protein sequence ID" value="WYW56455.1"/>
    <property type="molecule type" value="Genomic_DNA"/>
</dbReference>
<dbReference type="Proteomes" id="UP001491088">
    <property type="component" value="Chromosome"/>
</dbReference>
<feature type="chain" id="PRO_5045309545" evidence="1">
    <location>
        <begin position="21"/>
        <end position="146"/>
    </location>
</feature>
<gene>
    <name evidence="2" type="ORF">WG950_04145</name>
</gene>
<dbReference type="InterPro" id="IPR005901">
    <property type="entry name" value="GLPGLI"/>
</dbReference>
<sequence length="146" mass="17328">MKLKNIFFALLFLTNLTALHSQNGIITYKTKRTKIRKTSNPEMTRKITEEVNRSSYVLYFNKEKSFFKKVKNIPLYPFESKFADISTGANKNWYQFNGINKEAMYNTEILSKQYIINDSSRMKEWELFNEIKIIDGYTCYKAVNKN</sequence>